<organism evidence="2 4">
    <name type="scientific">Chryseobacterium jejuense</name>
    <dbReference type="NCBI Taxonomy" id="445960"/>
    <lineage>
        <taxon>Bacteria</taxon>
        <taxon>Pseudomonadati</taxon>
        <taxon>Bacteroidota</taxon>
        <taxon>Flavobacteriia</taxon>
        <taxon>Flavobacteriales</taxon>
        <taxon>Weeksellaceae</taxon>
        <taxon>Chryseobacterium group</taxon>
        <taxon>Chryseobacterium</taxon>
    </lineage>
</organism>
<sequence>MKPEFIPILLNNTQLDYLQSPLWKRISDYQIDQAEVVIPFTRKLAQTEGWTRRFCLMAIEEYKKFVYLCCISKNGASPSIAVDKVWHLHLLYTTEYWKEFCPKILERELHHFPNVGGINDYNKHQDWYLETLKLYINIFRQNPPEPFWRIPKEIELFLLPESENKVKTIKQFTWKKTFEDLHSKVFRYIHGKSVYQ</sequence>
<name>A0A2X2WZA1_CHRJE</name>
<accession>A0A2X2WZA1</accession>
<dbReference type="RefSeq" id="WP_089737547.1">
    <property type="nucleotide sequence ID" value="NZ_FNEG01000005.1"/>
</dbReference>
<gene>
    <name evidence="2" type="ORF">NCTC13492_02870</name>
    <name evidence="1" type="ORF">SAMN05421542_3309</name>
</gene>
<reference evidence="2 4" key="2">
    <citation type="submission" date="2018-06" db="EMBL/GenBank/DDBJ databases">
        <authorList>
            <consortium name="Pathogen Informatics"/>
            <person name="Doyle S."/>
        </authorList>
    </citation>
    <scope>NUCLEOTIDE SEQUENCE [LARGE SCALE GENOMIC DNA]</scope>
    <source>
        <strain evidence="2 4">NCTC13492</strain>
    </source>
</reference>
<evidence type="ECO:0000313" key="2">
    <source>
        <dbReference type="EMBL" id="SQB45814.1"/>
    </source>
</evidence>
<evidence type="ECO:0000313" key="4">
    <source>
        <dbReference type="Proteomes" id="UP000251670"/>
    </source>
</evidence>
<dbReference type="Proteomes" id="UP000199426">
    <property type="component" value="Unassembled WGS sequence"/>
</dbReference>
<evidence type="ECO:0000313" key="3">
    <source>
        <dbReference type="Proteomes" id="UP000199426"/>
    </source>
</evidence>
<dbReference type="OrthoDB" id="196672at2"/>
<dbReference type="EMBL" id="UAWB01000012">
    <property type="protein sequence ID" value="SQB45814.1"/>
    <property type="molecule type" value="Genomic_DNA"/>
</dbReference>
<dbReference type="Proteomes" id="UP000251670">
    <property type="component" value="Unassembled WGS sequence"/>
</dbReference>
<reference evidence="1 3" key="1">
    <citation type="submission" date="2016-10" db="EMBL/GenBank/DDBJ databases">
        <authorList>
            <person name="Varghese N."/>
            <person name="Submissions S."/>
        </authorList>
    </citation>
    <scope>NUCLEOTIDE SEQUENCE [LARGE SCALE GENOMIC DNA]</scope>
    <source>
        <strain evidence="1 3">DSM 19299</strain>
    </source>
</reference>
<proteinExistence type="predicted"/>
<dbReference type="STRING" id="445960.SAMN05421542_3309"/>
<dbReference type="AlphaFoldDB" id="A0A2X2WZA1"/>
<evidence type="ECO:0000313" key="1">
    <source>
        <dbReference type="EMBL" id="SDJ36232.1"/>
    </source>
</evidence>
<keyword evidence="3" id="KW-1185">Reference proteome</keyword>
<dbReference type="EMBL" id="FNEG01000005">
    <property type="protein sequence ID" value="SDJ36232.1"/>
    <property type="molecule type" value="Genomic_DNA"/>
</dbReference>
<protein>
    <submittedName>
        <fullName evidence="2">Uncharacterized conserved protein</fullName>
    </submittedName>
</protein>